<dbReference type="PANTHER" id="PTHR30292">
    <property type="entry name" value="UNCHARACTERIZED PROTEIN YBGL-RELATED"/>
    <property type="match status" value="1"/>
</dbReference>
<comment type="catalytic activity">
    <reaction evidence="1">
        <text>5-oxo-L-proline + ATP + 2 H2O = L-glutamate + ADP + phosphate + H(+)</text>
        <dbReference type="Rhea" id="RHEA:10348"/>
        <dbReference type="ChEBI" id="CHEBI:15377"/>
        <dbReference type="ChEBI" id="CHEBI:15378"/>
        <dbReference type="ChEBI" id="CHEBI:29985"/>
        <dbReference type="ChEBI" id="CHEBI:30616"/>
        <dbReference type="ChEBI" id="CHEBI:43474"/>
        <dbReference type="ChEBI" id="CHEBI:58402"/>
        <dbReference type="ChEBI" id="CHEBI:456216"/>
        <dbReference type="EC" id="3.5.2.9"/>
    </reaction>
</comment>
<dbReference type="EC" id="3.5.2.9" evidence="1"/>
<keyword evidence="1" id="KW-0067">ATP-binding</keyword>
<dbReference type="EMBL" id="JAGGJV010000002">
    <property type="protein sequence ID" value="MBP1858135.1"/>
    <property type="molecule type" value="Genomic_DNA"/>
</dbReference>
<name>A0ABS4EJL0_9HYPH</name>
<reference evidence="2 3" key="1">
    <citation type="submission" date="2021-03" db="EMBL/GenBank/DDBJ databases">
        <title>Genomic Encyclopedia of Type Strains, Phase IV (KMG-IV): sequencing the most valuable type-strain genomes for metagenomic binning, comparative biology and taxonomic classification.</title>
        <authorList>
            <person name="Goeker M."/>
        </authorList>
    </citation>
    <scope>NUCLEOTIDE SEQUENCE [LARGE SCALE GENOMIC DNA]</scope>
    <source>
        <strain evidence="2 3">DSM 26427</strain>
    </source>
</reference>
<dbReference type="PANTHER" id="PTHR30292:SF0">
    <property type="entry name" value="5-OXOPROLINASE SUBUNIT A"/>
    <property type="match status" value="1"/>
</dbReference>
<dbReference type="Gene3D" id="3.20.20.370">
    <property type="entry name" value="Glycoside hydrolase/deacetylase"/>
    <property type="match status" value="1"/>
</dbReference>
<keyword evidence="1" id="KW-0378">Hydrolase</keyword>
<comment type="subunit">
    <text evidence="1">Forms a complex composed of PxpA, PxpB and PxpC.</text>
</comment>
<comment type="similarity">
    <text evidence="1">Belongs to the LamB/PxpA family.</text>
</comment>
<sequence>MNTKPLRIDLNSDMAEGFGAYRMGDDDAILKVVTSANIACGFHGGDPEIMATTFALAKERGVAVGAHPGFPDLWGFGRRNIPFSAGEIERLVAYQIGAAQAMSAYAGHPITHVKAHGALGNLTQQNAEVAMAVNRAIKAVDPSLVCLVIALGHQQRQANEMGLTTASEIFADRAYTEEGYLVDRKIAGSVIHDPDEAAARVIRMVRAGAIETITGKSIATPIDSICVHSDTPAAVTIAATVRQRLEADGIAVKNFLS</sequence>
<keyword evidence="1" id="KW-0547">Nucleotide-binding</keyword>
<organism evidence="2 3">
    <name type="scientific">Rhizobium herbae</name>
    <dbReference type="NCBI Taxonomy" id="508661"/>
    <lineage>
        <taxon>Bacteria</taxon>
        <taxon>Pseudomonadati</taxon>
        <taxon>Pseudomonadota</taxon>
        <taxon>Alphaproteobacteria</taxon>
        <taxon>Hyphomicrobiales</taxon>
        <taxon>Rhizobiaceae</taxon>
        <taxon>Rhizobium/Agrobacterium group</taxon>
        <taxon>Rhizobium</taxon>
    </lineage>
</organism>
<proteinExistence type="inferred from homology"/>
<dbReference type="InterPro" id="IPR011330">
    <property type="entry name" value="Glyco_hydro/deAcase_b/a-brl"/>
</dbReference>
<dbReference type="NCBIfam" id="NF003814">
    <property type="entry name" value="PRK05406.1-3"/>
    <property type="match status" value="1"/>
</dbReference>
<dbReference type="HAMAP" id="MF_00691">
    <property type="entry name" value="PxpA"/>
    <property type="match status" value="1"/>
</dbReference>
<accession>A0ABS4EJL0</accession>
<protein>
    <recommendedName>
        <fullName evidence="1">5-oxoprolinase subunit A</fullName>
        <shortName evidence="1">5-OPase subunit A</shortName>
        <ecNumber evidence="1">3.5.2.9</ecNumber>
    </recommendedName>
    <alternativeName>
        <fullName evidence="1">5-oxoprolinase (ATP-hydrolyzing) subunit A</fullName>
    </alternativeName>
</protein>
<evidence type="ECO:0000256" key="1">
    <source>
        <dbReference type="HAMAP-Rule" id="MF_00691"/>
    </source>
</evidence>
<dbReference type="Pfam" id="PF03746">
    <property type="entry name" value="LamB_YcsF"/>
    <property type="match status" value="1"/>
</dbReference>
<comment type="caution">
    <text evidence="2">The sequence shown here is derived from an EMBL/GenBank/DDBJ whole genome shotgun (WGS) entry which is preliminary data.</text>
</comment>
<dbReference type="RefSeq" id="WP_209850198.1">
    <property type="nucleotide sequence ID" value="NZ_JAGGJV010000002.1"/>
</dbReference>
<gene>
    <name evidence="1" type="primary">pxpA</name>
    <name evidence="2" type="ORF">J2Z75_001631</name>
</gene>
<dbReference type="NCBIfam" id="NF003816">
    <property type="entry name" value="PRK05406.1-5"/>
    <property type="match status" value="1"/>
</dbReference>
<comment type="function">
    <text evidence="1">Catalyzes the cleavage of 5-oxoproline to form L-glutamate coupled to the hydrolysis of ATP to ADP and inorganic phosphate.</text>
</comment>
<dbReference type="CDD" id="cd10787">
    <property type="entry name" value="LamB_YcsF_like"/>
    <property type="match status" value="1"/>
</dbReference>
<keyword evidence="3" id="KW-1185">Reference proteome</keyword>
<dbReference type="InterPro" id="IPR005501">
    <property type="entry name" value="LamB/YcsF/PxpA-like"/>
</dbReference>
<dbReference type="Proteomes" id="UP000823786">
    <property type="component" value="Unassembled WGS sequence"/>
</dbReference>
<evidence type="ECO:0000313" key="2">
    <source>
        <dbReference type="EMBL" id="MBP1858135.1"/>
    </source>
</evidence>
<dbReference type="SUPFAM" id="SSF88713">
    <property type="entry name" value="Glycoside hydrolase/deacetylase"/>
    <property type="match status" value="1"/>
</dbReference>
<evidence type="ECO:0000313" key="3">
    <source>
        <dbReference type="Proteomes" id="UP000823786"/>
    </source>
</evidence>